<dbReference type="OrthoDB" id="2088084at2"/>
<evidence type="ECO:0000313" key="4">
    <source>
        <dbReference type="Proteomes" id="UP000068026"/>
    </source>
</evidence>
<dbReference type="EMBL" id="FQUA01000013">
    <property type="protein sequence ID" value="SHE99984.1"/>
    <property type="molecule type" value="Genomic_DNA"/>
</dbReference>
<dbReference type="AlphaFoldDB" id="A0A0X8VES4"/>
<dbReference type="RefSeq" id="WP_066053013.1">
    <property type="nucleotide sequence ID" value="NZ_CP014223.1"/>
</dbReference>
<gene>
    <name evidence="2" type="ORF">CPRO_27980</name>
    <name evidence="3" type="ORF">SAMN02745151_02454</name>
</gene>
<dbReference type="KEGG" id="cpro:CPRO_27980"/>
<reference evidence="4" key="2">
    <citation type="submission" date="2016-01" db="EMBL/GenBank/DDBJ databases">
        <authorList>
            <person name="Poehlein A."/>
            <person name="Schlien K."/>
            <person name="Gottschalk G."/>
            <person name="Buckel W."/>
            <person name="Daniel R."/>
        </authorList>
    </citation>
    <scope>NUCLEOTIDE SEQUENCE [LARGE SCALE GENOMIC DNA]</scope>
    <source>
        <strain evidence="4">X2</strain>
    </source>
</reference>
<name>A0A0X8VES4_ANAPI</name>
<keyword evidence="4" id="KW-1185">Reference proteome</keyword>
<reference evidence="5" key="3">
    <citation type="submission" date="2016-11" db="EMBL/GenBank/DDBJ databases">
        <authorList>
            <person name="Jaros S."/>
            <person name="Januszkiewicz K."/>
            <person name="Wedrychowicz H."/>
        </authorList>
    </citation>
    <scope>NUCLEOTIDE SEQUENCE [LARGE SCALE GENOMIC DNA]</scope>
    <source>
        <strain evidence="5">DSM 1682</strain>
    </source>
</reference>
<dbReference type="EMBL" id="CP014223">
    <property type="protein sequence ID" value="AMJ42342.1"/>
    <property type="molecule type" value="Genomic_DNA"/>
</dbReference>
<organism evidence="3 5">
    <name type="scientific">Anaerotignum propionicum DSM 1682</name>
    <dbReference type="NCBI Taxonomy" id="991789"/>
    <lineage>
        <taxon>Bacteria</taxon>
        <taxon>Bacillati</taxon>
        <taxon>Bacillota</taxon>
        <taxon>Clostridia</taxon>
        <taxon>Lachnospirales</taxon>
        <taxon>Anaerotignaceae</taxon>
        <taxon>Anaerotignum</taxon>
    </lineage>
</organism>
<feature type="domain" description="DUF5659" evidence="1">
    <location>
        <begin position="7"/>
        <end position="60"/>
    </location>
</feature>
<dbReference type="Proteomes" id="UP000184204">
    <property type="component" value="Unassembled WGS sequence"/>
</dbReference>
<evidence type="ECO:0000259" key="1">
    <source>
        <dbReference type="Pfam" id="PF18903"/>
    </source>
</evidence>
<evidence type="ECO:0000313" key="5">
    <source>
        <dbReference type="Proteomes" id="UP000184204"/>
    </source>
</evidence>
<proteinExistence type="predicted"/>
<dbReference type="Pfam" id="PF18903">
    <property type="entry name" value="DUF5659"/>
    <property type="match status" value="1"/>
</dbReference>
<dbReference type="Proteomes" id="UP000068026">
    <property type="component" value="Chromosome"/>
</dbReference>
<sequence>MNKNFKVIHSLQLMMHLVRNGFNVSKVTDAYPKQGEEKSKYKVFLFENTPELNECCLMFKK</sequence>
<dbReference type="InterPro" id="IPR043718">
    <property type="entry name" value="DUF5659"/>
</dbReference>
<reference evidence="3" key="4">
    <citation type="submission" date="2016-11" db="EMBL/GenBank/DDBJ databases">
        <authorList>
            <person name="Varghese N."/>
            <person name="Submissions S."/>
        </authorList>
    </citation>
    <scope>NUCLEOTIDE SEQUENCE</scope>
    <source>
        <strain evidence="3">DSM 1682</strain>
    </source>
</reference>
<reference evidence="2 4" key="1">
    <citation type="journal article" date="2016" name="Genome Announc.">
        <title>Complete Genome Sequence of the Amino Acid-Fermenting Clostridium propionicum X2 (DSM 1682).</title>
        <authorList>
            <person name="Poehlein A."/>
            <person name="Schlien K."/>
            <person name="Chowdhury N.P."/>
            <person name="Gottschalk G."/>
            <person name="Buckel W."/>
            <person name="Daniel R."/>
        </authorList>
    </citation>
    <scope>NUCLEOTIDE SEQUENCE [LARGE SCALE GENOMIC DNA]</scope>
    <source>
        <strain evidence="2 4">X2</strain>
    </source>
</reference>
<evidence type="ECO:0000313" key="3">
    <source>
        <dbReference type="EMBL" id="SHE99984.1"/>
    </source>
</evidence>
<protein>
    <recommendedName>
        <fullName evidence="1">DUF5659 domain-containing protein</fullName>
    </recommendedName>
</protein>
<accession>A0A0X8VES4</accession>
<evidence type="ECO:0000313" key="2">
    <source>
        <dbReference type="EMBL" id="AMJ42342.1"/>
    </source>
</evidence>